<evidence type="ECO:0000313" key="2">
    <source>
        <dbReference type="Proteomes" id="UP000011996"/>
    </source>
</evidence>
<sequence length="40" mass="4513">MDAFWLPPPRRCSLNERNSANAVQAIFVLATFQPNHIETG</sequence>
<proteinExistence type="predicted"/>
<evidence type="ECO:0000313" key="1">
    <source>
        <dbReference type="EMBL" id="EMI27537.1"/>
    </source>
</evidence>
<accession>M5SIJ0</accession>
<reference evidence="1 2" key="1">
    <citation type="journal article" date="2013" name="Mar. Genomics">
        <title>Expression of sulfatases in Rhodopirellula baltica and the diversity of sulfatases in the genus Rhodopirellula.</title>
        <authorList>
            <person name="Wegner C.E."/>
            <person name="Richter-Heitmann T."/>
            <person name="Klindworth A."/>
            <person name="Klockow C."/>
            <person name="Richter M."/>
            <person name="Achstetter T."/>
            <person name="Glockner F.O."/>
            <person name="Harder J."/>
        </authorList>
    </citation>
    <scope>NUCLEOTIDE SEQUENCE [LARGE SCALE GENOMIC DNA]</scope>
    <source>
        <strain evidence="1 2">SH398</strain>
    </source>
</reference>
<dbReference type="Proteomes" id="UP000011996">
    <property type="component" value="Unassembled WGS sequence"/>
</dbReference>
<comment type="caution">
    <text evidence="1">The sequence shown here is derived from an EMBL/GenBank/DDBJ whole genome shotgun (WGS) entry which is preliminary data.</text>
</comment>
<organism evidence="1 2">
    <name type="scientific">Rhodopirellula europaea SH398</name>
    <dbReference type="NCBI Taxonomy" id="1263868"/>
    <lineage>
        <taxon>Bacteria</taxon>
        <taxon>Pseudomonadati</taxon>
        <taxon>Planctomycetota</taxon>
        <taxon>Planctomycetia</taxon>
        <taxon>Pirellulales</taxon>
        <taxon>Pirellulaceae</taxon>
        <taxon>Rhodopirellula</taxon>
    </lineage>
</organism>
<gene>
    <name evidence="1" type="ORF">RESH_01939</name>
</gene>
<name>M5SIJ0_9BACT</name>
<dbReference type="EMBL" id="ANOF01000063">
    <property type="protein sequence ID" value="EMI27537.1"/>
    <property type="molecule type" value="Genomic_DNA"/>
</dbReference>
<protein>
    <submittedName>
        <fullName evidence="1">Uncharacterized protein</fullName>
    </submittedName>
</protein>
<dbReference type="STRING" id="1263868.RESH_01939"/>
<dbReference type="AlphaFoldDB" id="M5SIJ0"/>